<dbReference type="STRING" id="623281.SAMN05421747_1141"/>
<dbReference type="EMBL" id="FOLL01000014">
    <property type="protein sequence ID" value="SFC53886.1"/>
    <property type="molecule type" value="Genomic_DNA"/>
</dbReference>
<accession>A0A1I1JZF6</accession>
<reference evidence="1 2" key="1">
    <citation type="submission" date="2016-10" db="EMBL/GenBank/DDBJ databases">
        <authorList>
            <person name="de Groot N.N."/>
        </authorList>
    </citation>
    <scope>NUCLEOTIDE SEQUENCE [LARGE SCALE GENOMIC DNA]</scope>
    <source>
        <strain evidence="1 2">DSM 22900</strain>
    </source>
</reference>
<dbReference type="Proteomes" id="UP000199577">
    <property type="component" value="Unassembled WGS sequence"/>
</dbReference>
<dbReference type="AlphaFoldDB" id="A0A1I1JZF6"/>
<keyword evidence="2" id="KW-1185">Reference proteome</keyword>
<evidence type="ECO:0000313" key="1">
    <source>
        <dbReference type="EMBL" id="SFC53886.1"/>
    </source>
</evidence>
<sequence>MWSRRALGIKLTLNFGSTYALISTAGPNHRRKVKRSVNINGKIRVQLKLPSRTLFFALSLFPTEVFAQPEKNHGFDIEVDPIAFALNGFSLHGGYLTGAWRFDLGVFGLDVPKWAHGNEGFEARAIGAGWKADRFFRKAPDGFFVGVEGNVTKTTITHTASAGKKDVMEYSLGIRGGYRWNTGLANLYVTPWLGLGYILNAKDRTINGEVYKTGPFQSFPTVHIGWKF</sequence>
<gene>
    <name evidence="1" type="ORF">SAMN05421747_1141</name>
</gene>
<name>A0A1I1JZF6_9SPHI</name>
<protein>
    <recommendedName>
        <fullName evidence="3">Outer membrane protein beta-barrel domain-containing protein</fullName>
    </recommendedName>
</protein>
<evidence type="ECO:0008006" key="3">
    <source>
        <dbReference type="Google" id="ProtNLM"/>
    </source>
</evidence>
<proteinExistence type="predicted"/>
<organism evidence="1 2">
    <name type="scientific">Parapedobacter composti</name>
    <dbReference type="NCBI Taxonomy" id="623281"/>
    <lineage>
        <taxon>Bacteria</taxon>
        <taxon>Pseudomonadati</taxon>
        <taxon>Bacteroidota</taxon>
        <taxon>Sphingobacteriia</taxon>
        <taxon>Sphingobacteriales</taxon>
        <taxon>Sphingobacteriaceae</taxon>
        <taxon>Parapedobacter</taxon>
    </lineage>
</organism>
<evidence type="ECO:0000313" key="2">
    <source>
        <dbReference type="Proteomes" id="UP000199577"/>
    </source>
</evidence>